<dbReference type="EMBL" id="LZHX01000071">
    <property type="protein sequence ID" value="OBF17143.1"/>
    <property type="molecule type" value="Genomic_DNA"/>
</dbReference>
<proteinExistence type="predicted"/>
<sequence length="89" mass="10435">MRNRLRLKVALFDPSLSVLFQRFAVYLNRQADAFGGGEPLQLWTVPANRRERRNRVLDRTAFLCQPFFGVDLEFERRRREVPNVVGADV</sequence>
<name>A0A1A1XDC5_9MYCO</name>
<organism evidence="1 2">
    <name type="scientific">Mycolicibacterium conceptionense</name>
    <dbReference type="NCBI Taxonomy" id="451644"/>
    <lineage>
        <taxon>Bacteria</taxon>
        <taxon>Bacillati</taxon>
        <taxon>Actinomycetota</taxon>
        <taxon>Actinomycetes</taxon>
        <taxon>Mycobacteriales</taxon>
        <taxon>Mycobacteriaceae</taxon>
        <taxon>Mycolicibacterium</taxon>
    </lineage>
</organism>
<comment type="caution">
    <text evidence="1">The sequence shown here is derived from an EMBL/GenBank/DDBJ whole genome shotgun (WGS) entry which is preliminary data.</text>
</comment>
<evidence type="ECO:0000313" key="1">
    <source>
        <dbReference type="EMBL" id="OBF17143.1"/>
    </source>
</evidence>
<dbReference type="AlphaFoldDB" id="A0A1A1XDC5"/>
<gene>
    <name evidence="1" type="ORF">A5726_00830</name>
</gene>
<dbReference type="Proteomes" id="UP000093779">
    <property type="component" value="Unassembled WGS sequence"/>
</dbReference>
<accession>A0A1A1XDC5</accession>
<protein>
    <submittedName>
        <fullName evidence="1">Uncharacterized protein</fullName>
    </submittedName>
</protein>
<evidence type="ECO:0000313" key="2">
    <source>
        <dbReference type="Proteomes" id="UP000093779"/>
    </source>
</evidence>
<reference evidence="1 2" key="1">
    <citation type="submission" date="2016-06" db="EMBL/GenBank/DDBJ databases">
        <authorList>
            <person name="Kjaerup R.B."/>
            <person name="Dalgaard T.S."/>
            <person name="Juul-Madsen H.R."/>
        </authorList>
    </citation>
    <scope>NUCLEOTIDE SEQUENCE [LARGE SCALE GENOMIC DNA]</scope>
    <source>
        <strain evidence="1 2">ACS1953</strain>
    </source>
</reference>